<dbReference type="InterPro" id="IPR024467">
    <property type="entry name" value="Xre/MbcA/ParS-like_toxin-bd"/>
</dbReference>
<dbReference type="GO" id="GO:0003677">
    <property type="term" value="F:DNA binding"/>
    <property type="evidence" value="ECO:0007669"/>
    <property type="project" value="InterPro"/>
</dbReference>
<dbReference type="Pfam" id="PF20432">
    <property type="entry name" value="Xre-like-HTH"/>
    <property type="match status" value="1"/>
</dbReference>
<sequence length="161" mass="18168">MKATTEKDRKDRPDAKDSSTRQPIFEAANTIVRILPERTGPFELIAQSRSGVAHAEVRQLASLLELTIRELAILLSMNERTMARRLLSGSLNKVESERLLLLKAVAAHGLRVFEDQGKFNRWLRRPLEILEGQSPLELLDTATGFQVVDQILGRIEYGVYS</sequence>
<dbReference type="Pfam" id="PF09722">
    <property type="entry name" value="Xre_MbcA_ParS_C"/>
    <property type="match status" value="1"/>
</dbReference>
<protein>
    <submittedName>
        <fullName evidence="4">Uncharacterized protein</fullName>
    </submittedName>
</protein>
<feature type="compositionally biased region" description="Basic and acidic residues" evidence="1">
    <location>
        <begin position="1"/>
        <end position="19"/>
    </location>
</feature>
<keyword evidence="5" id="KW-1185">Reference proteome</keyword>
<evidence type="ECO:0000259" key="3">
    <source>
        <dbReference type="Pfam" id="PF20432"/>
    </source>
</evidence>
<organism evidence="4 5">
    <name type="scientific">Spirosoma radiotolerans</name>
    <dbReference type="NCBI Taxonomy" id="1379870"/>
    <lineage>
        <taxon>Bacteria</taxon>
        <taxon>Pseudomonadati</taxon>
        <taxon>Bacteroidota</taxon>
        <taxon>Cytophagia</taxon>
        <taxon>Cytophagales</taxon>
        <taxon>Cytophagaceae</taxon>
        <taxon>Spirosoma</taxon>
    </lineage>
</organism>
<dbReference type="PATRIC" id="fig|1379870.5.peg.4753"/>
<feature type="region of interest" description="Disordered" evidence="1">
    <location>
        <begin position="1"/>
        <end position="21"/>
    </location>
</feature>
<proteinExistence type="predicted"/>
<evidence type="ECO:0000313" key="5">
    <source>
        <dbReference type="Proteomes" id="UP000033054"/>
    </source>
</evidence>
<name>A0A0E3V8X3_9BACT</name>
<reference evidence="4 5" key="1">
    <citation type="journal article" date="2014" name="Curr. Microbiol.">
        <title>Spirosoma radiotolerans sp. nov., a gamma-radiation-resistant bacterium isolated from gamma ray-irradiated soil.</title>
        <authorList>
            <person name="Lee J.J."/>
            <person name="Srinivasan S."/>
            <person name="Lim S."/>
            <person name="Joe M."/>
            <person name="Im S."/>
            <person name="Bae S.I."/>
            <person name="Park K.R."/>
            <person name="Han J.H."/>
            <person name="Park S.H."/>
            <person name="Joo B.M."/>
            <person name="Park S.J."/>
            <person name="Kim M.K."/>
        </authorList>
    </citation>
    <scope>NUCLEOTIDE SEQUENCE [LARGE SCALE GENOMIC DNA]</scope>
    <source>
        <strain evidence="4 5">DG5A</strain>
    </source>
</reference>
<dbReference type="NCBIfam" id="TIGR02293">
    <property type="entry name" value="TAS_TIGR02293"/>
    <property type="match status" value="1"/>
</dbReference>
<dbReference type="RefSeq" id="WP_046576772.1">
    <property type="nucleotide sequence ID" value="NZ_CP010429.1"/>
</dbReference>
<dbReference type="EMBL" id="CP010429">
    <property type="protein sequence ID" value="AKD57162.1"/>
    <property type="molecule type" value="Genomic_DNA"/>
</dbReference>
<dbReference type="InterPro" id="IPR011979">
    <property type="entry name" value="Antitox_Xre"/>
</dbReference>
<evidence type="ECO:0000313" key="4">
    <source>
        <dbReference type="EMBL" id="AKD57162.1"/>
    </source>
</evidence>
<dbReference type="InterPro" id="IPR046847">
    <property type="entry name" value="Xre-like_HTH"/>
</dbReference>
<evidence type="ECO:0000259" key="2">
    <source>
        <dbReference type="Pfam" id="PF09722"/>
    </source>
</evidence>
<evidence type="ECO:0000256" key="1">
    <source>
        <dbReference type="SAM" id="MobiDB-lite"/>
    </source>
</evidence>
<dbReference type="HOGENOM" id="CLU_109353_2_0_10"/>
<gene>
    <name evidence="4" type="ORF">SD10_21965</name>
</gene>
<dbReference type="AlphaFoldDB" id="A0A0E3V8X3"/>
<dbReference type="STRING" id="1379870.SD10_21965"/>
<feature type="domain" description="Antitoxin Xre-like helix-turn-helix" evidence="3">
    <location>
        <begin position="43"/>
        <end position="102"/>
    </location>
</feature>
<accession>A0A0E3V8X3</accession>
<dbReference type="OrthoDB" id="5770459at2"/>
<dbReference type="KEGG" id="srd:SD10_21965"/>
<dbReference type="Proteomes" id="UP000033054">
    <property type="component" value="Chromosome"/>
</dbReference>
<feature type="domain" description="Antitoxin Xre/MbcA/ParS-like toxin-binding" evidence="2">
    <location>
        <begin position="111"/>
        <end position="158"/>
    </location>
</feature>